<feature type="region of interest" description="Disordered" evidence="1">
    <location>
        <begin position="1"/>
        <end position="152"/>
    </location>
</feature>
<sequence>MSSKPQIVKKISKVVPVSSDESEEEVPQDQRQGYSQSLRDKSNQSGSEDMEVDSSSQYVPPRRRRNPSPDQDIDVAGRLRSSSPDIQSLPPGTDIDDASSLGATDKEGDDNDDDDDDDEISHRSRTHSSTRTRPVGSSKQCKEDSRLKQSLSGRAQKFAQEVPKFKAPALKNDKVFDLLLIVPKPAAAAPRVWSPETEYNPPGVGQRLISLRAQSPKIQEVLGKAVTTSIGLFLIKDAYPDVGLRETMLQDALVSAATEVGLEELAERLYAPDERKWRKFLCDYVFNRVIHVRSDVKKRAESVILDSEYPITGRLCDVACYISFITLKLRYVFLLKAPPPPQFDEVVVPPTDVPAEGAEIPPVVTKRVERPYVPSYTKDESLELQGVLMGAFSSSLDEDKYPDSESEPEVPMSMVALAAAAVHFCLSEWATGSLHTAEFKGDKARPEYRKNMELLQKIQKDHPLRYHALMSNLLTQAMESDINGAESDGVPDIY</sequence>
<dbReference type="Proteomes" id="UP000799118">
    <property type="component" value="Unassembled WGS sequence"/>
</dbReference>
<feature type="compositionally biased region" description="Low complexity" evidence="1">
    <location>
        <begin position="1"/>
        <end position="19"/>
    </location>
</feature>
<organism evidence="3 4">
    <name type="scientific">Gymnopus androsaceus JB14</name>
    <dbReference type="NCBI Taxonomy" id="1447944"/>
    <lineage>
        <taxon>Eukaryota</taxon>
        <taxon>Fungi</taxon>
        <taxon>Dikarya</taxon>
        <taxon>Basidiomycota</taxon>
        <taxon>Agaricomycotina</taxon>
        <taxon>Agaricomycetes</taxon>
        <taxon>Agaricomycetidae</taxon>
        <taxon>Agaricales</taxon>
        <taxon>Marasmiineae</taxon>
        <taxon>Omphalotaceae</taxon>
        <taxon>Gymnopus</taxon>
    </lineage>
</organism>
<protein>
    <recommendedName>
        <fullName evidence="2">DUF6532 domain-containing protein</fullName>
    </recommendedName>
</protein>
<feature type="compositionally biased region" description="Polar residues" evidence="1">
    <location>
        <begin position="29"/>
        <end position="58"/>
    </location>
</feature>
<dbReference type="Pfam" id="PF20149">
    <property type="entry name" value="DUF6532"/>
    <property type="match status" value="1"/>
</dbReference>
<gene>
    <name evidence="3" type="ORF">BT96DRAFT_943679</name>
</gene>
<evidence type="ECO:0000313" key="4">
    <source>
        <dbReference type="Proteomes" id="UP000799118"/>
    </source>
</evidence>
<name>A0A6A4H7Q2_9AGAR</name>
<accession>A0A6A4H7Q2</accession>
<reference evidence="3" key="1">
    <citation type="journal article" date="2019" name="Environ. Microbiol.">
        <title>Fungal ecological strategies reflected in gene transcription - a case study of two litter decomposers.</title>
        <authorList>
            <person name="Barbi F."/>
            <person name="Kohler A."/>
            <person name="Barry K."/>
            <person name="Baskaran P."/>
            <person name="Daum C."/>
            <person name="Fauchery L."/>
            <person name="Ihrmark K."/>
            <person name="Kuo A."/>
            <person name="LaButti K."/>
            <person name="Lipzen A."/>
            <person name="Morin E."/>
            <person name="Grigoriev I.V."/>
            <person name="Henrissat B."/>
            <person name="Lindahl B."/>
            <person name="Martin F."/>
        </authorList>
    </citation>
    <scope>NUCLEOTIDE SEQUENCE</scope>
    <source>
        <strain evidence="3">JB14</strain>
    </source>
</reference>
<evidence type="ECO:0000259" key="2">
    <source>
        <dbReference type="Pfam" id="PF20149"/>
    </source>
</evidence>
<evidence type="ECO:0000313" key="3">
    <source>
        <dbReference type="EMBL" id="KAE9393728.1"/>
    </source>
</evidence>
<feature type="domain" description="DUF6532" evidence="2">
    <location>
        <begin position="397"/>
        <end position="458"/>
    </location>
</feature>
<feature type="compositionally biased region" description="Acidic residues" evidence="1">
    <location>
        <begin position="107"/>
        <end position="119"/>
    </location>
</feature>
<evidence type="ECO:0000256" key="1">
    <source>
        <dbReference type="SAM" id="MobiDB-lite"/>
    </source>
</evidence>
<dbReference type="OrthoDB" id="3225557at2759"/>
<keyword evidence="4" id="KW-1185">Reference proteome</keyword>
<dbReference type="InterPro" id="IPR045341">
    <property type="entry name" value="DUF6532"/>
</dbReference>
<dbReference type="AlphaFoldDB" id="A0A6A4H7Q2"/>
<dbReference type="EMBL" id="ML769565">
    <property type="protein sequence ID" value="KAE9393728.1"/>
    <property type="molecule type" value="Genomic_DNA"/>
</dbReference>
<proteinExistence type="predicted"/>